<name>A0ABZ2C6P3_9PROT</name>
<keyword evidence="1" id="KW-0732">Signal</keyword>
<keyword evidence="3" id="KW-1185">Reference proteome</keyword>
<gene>
    <name evidence="2" type="ORF">Bealeia1_01231</name>
</gene>
<protein>
    <submittedName>
        <fullName evidence="2">Uncharacterized protein</fullName>
    </submittedName>
</protein>
<feature type="signal peptide" evidence="1">
    <location>
        <begin position="1"/>
        <end position="26"/>
    </location>
</feature>
<evidence type="ECO:0000313" key="2">
    <source>
        <dbReference type="EMBL" id="WVX67035.1"/>
    </source>
</evidence>
<reference evidence="2 3" key="1">
    <citation type="journal article" date="2024" name="Environ. Microbiol.">
        <title>Novel evolutionary insights on the interactions of the Holosporales (Alphaproteobacteria) with eukaryotic hosts from comparative genomics.</title>
        <authorList>
            <person name="Giovannini M."/>
            <person name="Petroni G."/>
            <person name="Castelli M."/>
        </authorList>
    </citation>
    <scope>NUCLEOTIDE SEQUENCE [LARGE SCALE GENOMIC DNA]</scope>
    <source>
        <strain evidence="2 3">US_Bl 15I1</strain>
    </source>
</reference>
<organism evidence="2 3">
    <name type="scientific">Candidatus Bealeia paramacronuclearis</name>
    <dbReference type="NCBI Taxonomy" id="1921001"/>
    <lineage>
        <taxon>Bacteria</taxon>
        <taxon>Pseudomonadati</taxon>
        <taxon>Pseudomonadota</taxon>
        <taxon>Alphaproteobacteria</taxon>
        <taxon>Holosporales</taxon>
        <taxon>Holosporaceae</taxon>
        <taxon>Candidatus Bealeia</taxon>
    </lineage>
</organism>
<evidence type="ECO:0000256" key="1">
    <source>
        <dbReference type="SAM" id="SignalP"/>
    </source>
</evidence>
<dbReference type="Proteomes" id="UP001330434">
    <property type="component" value="Chromosome"/>
</dbReference>
<accession>A0ABZ2C6P3</accession>
<evidence type="ECO:0000313" key="3">
    <source>
        <dbReference type="Proteomes" id="UP001330434"/>
    </source>
</evidence>
<feature type="chain" id="PRO_5045977726" evidence="1">
    <location>
        <begin position="27"/>
        <end position="88"/>
    </location>
</feature>
<dbReference type="EMBL" id="CP133270">
    <property type="protein sequence ID" value="WVX67035.1"/>
    <property type="molecule type" value="Genomic_DNA"/>
</dbReference>
<sequence>MSGNFIKTLSLAVALSSIGLTSSISAQPVPVTKKPCDVYKDCKYDAKELYDVCTYVEKKHPEECRKIYDALTDACFHMGQHFNCMLDK</sequence>
<proteinExistence type="predicted"/>